<evidence type="ECO:0000256" key="1">
    <source>
        <dbReference type="ARBA" id="ARBA00004442"/>
    </source>
</evidence>
<accession>A0A1M6S5M1</accession>
<evidence type="ECO:0000256" key="6">
    <source>
        <dbReference type="SAM" id="Coils"/>
    </source>
</evidence>
<evidence type="ECO:0000256" key="4">
    <source>
        <dbReference type="ARBA" id="ARBA00023136"/>
    </source>
</evidence>
<reference evidence="9" key="1">
    <citation type="submission" date="2016-11" db="EMBL/GenBank/DDBJ databases">
        <authorList>
            <person name="Varghese N."/>
            <person name="Submissions S."/>
        </authorList>
    </citation>
    <scope>NUCLEOTIDE SEQUENCE [LARGE SCALE GENOMIC DNA]</scope>
    <source>
        <strain evidence="9">DSM 10349</strain>
    </source>
</reference>
<proteinExistence type="predicted"/>
<feature type="chain" id="PRO_5012545315" evidence="7">
    <location>
        <begin position="27"/>
        <end position="388"/>
    </location>
</feature>
<dbReference type="Gene3D" id="1.20.1600.10">
    <property type="entry name" value="Outer membrane efflux proteins (OEP)"/>
    <property type="match status" value="2"/>
</dbReference>
<dbReference type="PANTHER" id="PTHR30026">
    <property type="entry name" value="OUTER MEMBRANE PROTEIN TOLC"/>
    <property type="match status" value="1"/>
</dbReference>
<dbReference type="EMBL" id="FRAR01000012">
    <property type="protein sequence ID" value="SHK39807.1"/>
    <property type="molecule type" value="Genomic_DNA"/>
</dbReference>
<keyword evidence="9" id="KW-1185">Reference proteome</keyword>
<dbReference type="PANTHER" id="PTHR30026:SF20">
    <property type="entry name" value="OUTER MEMBRANE PROTEIN TOLC"/>
    <property type="match status" value="1"/>
</dbReference>
<dbReference type="OrthoDB" id="1785804at2"/>
<name>A0A1M6S5M1_9FIRM</name>
<feature type="coiled-coil region" evidence="6">
    <location>
        <begin position="103"/>
        <end position="162"/>
    </location>
</feature>
<evidence type="ECO:0000256" key="5">
    <source>
        <dbReference type="ARBA" id="ARBA00023237"/>
    </source>
</evidence>
<dbReference type="RefSeq" id="WP_072913120.1">
    <property type="nucleotide sequence ID" value="NZ_FRAR01000012.1"/>
</dbReference>
<organism evidence="8 9">
    <name type="scientific">Desulforamulus aeronauticus DSM 10349</name>
    <dbReference type="NCBI Taxonomy" id="1121421"/>
    <lineage>
        <taxon>Bacteria</taxon>
        <taxon>Bacillati</taxon>
        <taxon>Bacillota</taxon>
        <taxon>Clostridia</taxon>
        <taxon>Eubacteriales</taxon>
        <taxon>Peptococcaceae</taxon>
        <taxon>Desulforamulus</taxon>
    </lineage>
</organism>
<dbReference type="STRING" id="1121421.SAMN02745123_01730"/>
<keyword evidence="7" id="KW-0732">Signal</keyword>
<evidence type="ECO:0000256" key="2">
    <source>
        <dbReference type="ARBA" id="ARBA00022452"/>
    </source>
</evidence>
<protein>
    <submittedName>
        <fullName evidence="8">Outer membrane protein TolC</fullName>
    </submittedName>
</protein>
<evidence type="ECO:0000313" key="8">
    <source>
        <dbReference type="EMBL" id="SHK39807.1"/>
    </source>
</evidence>
<dbReference type="GO" id="GO:1990281">
    <property type="term" value="C:efflux pump complex"/>
    <property type="evidence" value="ECO:0007669"/>
    <property type="project" value="TreeGrafter"/>
</dbReference>
<sequence length="388" mass="44400">MSKKLILLLALSLVLGNASSGYTAEAEVTTTTATVVPIITLEQARGLAIENSRTLQKHESNVKKTKYQQQQAEYQLNEAIDRYNSIGSKLDEDNYSNSILDQLDSQSEKIESASDSIDNAEDSYNDAVKEENNYQKQLGYLVEEFYTTILNQEADLAKLNKEYELKEYFLNVERKKLGLGSSSQYKVDELVAGVKQLNKNIIEQTNNIKTKKGQLNDMMGRGYDEELQLASFEVPVTLEIPEYERLLSDVTYSYTRLSQLKRDLNNSKEDYKDEDDYYKSLILSQEIKAKELELVDETNGLYEKVNNMLTDAKSKQENYQLILTNFRNAQRSYEWDKKRYELGQISKQAFLESELSFLNMQNQKISAAYALYLAQGSLKLAAEGIVMN</sequence>
<gene>
    <name evidence="8" type="ORF">SAMN02745123_01730</name>
</gene>
<keyword evidence="4" id="KW-0472">Membrane</keyword>
<dbReference type="SUPFAM" id="SSF56954">
    <property type="entry name" value="Outer membrane efflux proteins (OEP)"/>
    <property type="match status" value="1"/>
</dbReference>
<evidence type="ECO:0000256" key="7">
    <source>
        <dbReference type="SAM" id="SignalP"/>
    </source>
</evidence>
<comment type="subcellular location">
    <subcellularLocation>
        <location evidence="1">Cell outer membrane</location>
    </subcellularLocation>
</comment>
<dbReference type="GO" id="GO:0009279">
    <property type="term" value="C:cell outer membrane"/>
    <property type="evidence" value="ECO:0007669"/>
    <property type="project" value="UniProtKB-SubCell"/>
</dbReference>
<keyword evidence="6" id="KW-0175">Coiled coil</keyword>
<feature type="signal peptide" evidence="7">
    <location>
        <begin position="1"/>
        <end position="26"/>
    </location>
</feature>
<evidence type="ECO:0000313" key="9">
    <source>
        <dbReference type="Proteomes" id="UP000183997"/>
    </source>
</evidence>
<keyword evidence="5" id="KW-0998">Cell outer membrane</keyword>
<keyword evidence="2" id="KW-1134">Transmembrane beta strand</keyword>
<dbReference type="AlphaFoldDB" id="A0A1M6S5M1"/>
<keyword evidence="3" id="KW-0812">Transmembrane</keyword>
<dbReference type="InterPro" id="IPR051906">
    <property type="entry name" value="TolC-like"/>
</dbReference>
<dbReference type="GO" id="GO:0015562">
    <property type="term" value="F:efflux transmembrane transporter activity"/>
    <property type="evidence" value="ECO:0007669"/>
    <property type="project" value="TreeGrafter"/>
</dbReference>
<dbReference type="GO" id="GO:0015288">
    <property type="term" value="F:porin activity"/>
    <property type="evidence" value="ECO:0007669"/>
    <property type="project" value="TreeGrafter"/>
</dbReference>
<evidence type="ECO:0000256" key="3">
    <source>
        <dbReference type="ARBA" id="ARBA00022692"/>
    </source>
</evidence>
<dbReference type="Proteomes" id="UP000183997">
    <property type="component" value="Unassembled WGS sequence"/>
</dbReference>